<organism evidence="3 4">
    <name type="scientific">Plakobranchus ocellatus</name>
    <dbReference type="NCBI Taxonomy" id="259542"/>
    <lineage>
        <taxon>Eukaryota</taxon>
        <taxon>Metazoa</taxon>
        <taxon>Spiralia</taxon>
        <taxon>Lophotrochozoa</taxon>
        <taxon>Mollusca</taxon>
        <taxon>Gastropoda</taxon>
        <taxon>Heterobranchia</taxon>
        <taxon>Euthyneura</taxon>
        <taxon>Panpulmonata</taxon>
        <taxon>Sacoglossa</taxon>
        <taxon>Placobranchoidea</taxon>
        <taxon>Plakobranchidae</taxon>
        <taxon>Plakobranchus</taxon>
    </lineage>
</organism>
<feature type="region of interest" description="Disordered" evidence="1">
    <location>
        <begin position="607"/>
        <end position="639"/>
    </location>
</feature>
<dbReference type="Gene3D" id="2.60.120.10">
    <property type="entry name" value="Jelly Rolls"/>
    <property type="match status" value="1"/>
</dbReference>
<comment type="caution">
    <text evidence="3">The sequence shown here is derived from an EMBL/GenBank/DDBJ whole genome shotgun (WGS) entry which is preliminary data.</text>
</comment>
<evidence type="ECO:0000256" key="1">
    <source>
        <dbReference type="SAM" id="MobiDB-lite"/>
    </source>
</evidence>
<feature type="region of interest" description="Disordered" evidence="1">
    <location>
        <begin position="1056"/>
        <end position="1113"/>
    </location>
</feature>
<proteinExistence type="predicted"/>
<feature type="compositionally biased region" description="Polar residues" evidence="1">
    <location>
        <begin position="1078"/>
        <end position="1092"/>
    </location>
</feature>
<accession>A0AAV3YV83</accession>
<evidence type="ECO:0000313" key="3">
    <source>
        <dbReference type="EMBL" id="GFN87109.1"/>
    </source>
</evidence>
<feature type="compositionally biased region" description="Basic and acidic residues" evidence="1">
    <location>
        <begin position="425"/>
        <end position="435"/>
    </location>
</feature>
<feature type="compositionally biased region" description="Polar residues" evidence="1">
    <location>
        <begin position="723"/>
        <end position="735"/>
    </location>
</feature>
<feature type="region of interest" description="Disordered" evidence="1">
    <location>
        <begin position="1208"/>
        <end position="1249"/>
    </location>
</feature>
<feature type="compositionally biased region" description="Polar residues" evidence="1">
    <location>
        <begin position="148"/>
        <end position="160"/>
    </location>
</feature>
<protein>
    <submittedName>
        <fullName evidence="3">Centromere protein c-like</fullName>
    </submittedName>
</protein>
<feature type="region of interest" description="Disordered" evidence="1">
    <location>
        <begin position="878"/>
        <end position="916"/>
    </location>
</feature>
<feature type="compositionally biased region" description="Basic residues" evidence="1">
    <location>
        <begin position="890"/>
        <end position="908"/>
    </location>
</feature>
<evidence type="ECO:0000313" key="4">
    <source>
        <dbReference type="Proteomes" id="UP000735302"/>
    </source>
</evidence>
<reference evidence="3 4" key="1">
    <citation type="journal article" date="2021" name="Elife">
        <title>Chloroplast acquisition without the gene transfer in kleptoplastic sea slugs, Plakobranchus ocellatus.</title>
        <authorList>
            <person name="Maeda T."/>
            <person name="Takahashi S."/>
            <person name="Yoshida T."/>
            <person name="Shimamura S."/>
            <person name="Takaki Y."/>
            <person name="Nagai Y."/>
            <person name="Toyoda A."/>
            <person name="Suzuki Y."/>
            <person name="Arimoto A."/>
            <person name="Ishii H."/>
            <person name="Satoh N."/>
            <person name="Nishiyama T."/>
            <person name="Hasebe M."/>
            <person name="Maruyama T."/>
            <person name="Minagawa J."/>
            <person name="Obokata J."/>
            <person name="Shigenobu S."/>
        </authorList>
    </citation>
    <scope>NUCLEOTIDE SEQUENCE [LARGE SCALE GENOMIC DNA]</scope>
</reference>
<sequence length="1560" mass="174076">MQESVHIYNPLNRGKGVGRRTGKVVQKKRNIHNAVDNFDDYLSTDDEKTVNITDASMVDSKKYLGNVSTSSFSRKETSSVLQCPPPTEYAAVIQPKNKRLSLEASQTSKMAQLFTRNSRFGRRTGKDLLAGKNHEDLSNFSNYLSECNETGSLNPSPVQPSSSRSMSSGSRSSTAMLSSPRLTRVKSDRGKNNVVAEIIDTSKSNEVEEDDLEEDPLKELSSKPSANLKHVGSQKSFMASKTKTRRRTAPPITDDSSGKESDDEDGLLSLGRKKRVLRNSTSAARVIREAQSKNLSDDVVIQEHVSSEQGAQICQQNIEKSNQQRAHMHHTISVGDEKSIKDSEAEQLDMDNILSQNEDGESDDSCVIVFKKTPSSEDAENLSRSQMEENRISPDKHAAEAMENLNRSRRQKKQKGSLSAIPNEGEERGLDHERNVSSNREVICNNSTRELVNKKSRANGNSDNHDCAKIDSNESNIVSGKELLSQGSKRLSKIERSIAEIDPEEMTNVAETSYSERESVHKKSVGKNFNKKYKFDEDSDSASESKENDDNKVCMAEDKSISKLNKEKNLSLSKLGRSVNATRDRFSKKLSITNDKEKSLQQENYMGKEFEQNQEVDPTDAELRCDSKSTEKNTETVRTIDEPSSAIEFISISSKQVVFSSGDKSSTASLLNKSLQKIKRDKLQSAYGKDSRSFLQSHKDNLEKKTTISKSHSVPESGKPQVQEPTSSDFESASKDQNMCVEDKHARHSVFKSLPRKNSSIYVDASGMEDLSVSRKRTEGHSISLKRNESLSKKVMSHSSAGENFKPDGVFMSISSKQPIPNVKLKETLKDKSCGKKQRKLKSIESDSADDQTSAGVLREVPVKNNNKICSTTLVRSIAQDDSPKESSSRHQKAHLTSKSNSFRKRKSPVLESGDEICNENQSQTLNKKTKVVTTEVEVHKTEAVDIVNSIASKTSYMSVDLKDTPKTGNRQKFKNSRRKIFSDPLLEIAENQENEQLLKESSIINKDKFGKDMEAKPQLRPRKNPRLIIKKSKSQKVKAQRKNGKVPQKIVGNKKMIKSNQPAGEEMEPLKSDTENELASNESPLNTSSPRNHLDNMTDGEVDNSSPVPVAADVPELGQDIQEYDANESSEKQIEVAVTYTEPLKSSPGKKRGRIQKIGRRKNSMKALSLEGNVENNGMSSPISLRLIDSLPSVTPQSGVSFRRFRNQSSMHEKSADSPDPYSFTLQRHQQPETNNTPCGRMSKGTNGLTSCLRDSSVVRPFQKGRRVRISNFIDMAGDETKRKRLLAFELPSATLLSPSSSPVHYAETTHNQGMSDHQVSLKLPDLSHFIVRPDQQKEPTGLRRSQRTRVKPVAAYKGERVIYRRDSTGYGLVVDAIQPSVGEAKIKANEEKRRKTRLKKRLKAMTVPTKPNKRLSTHVHDLPQEISESDTLPAVNPDTDEEVLIEMISRRSDVEWKGPDLDSVLDTDPLAGCVQLQQPSFSSGEVQLRALAEKAYEKTMQTLIYTVLHGKIFLTINEKSTIVETGDDFFIPRGSAYGVKNLRRDVARLHFVALQDSL</sequence>
<feature type="region of interest" description="Disordered" evidence="1">
    <location>
        <begin position="687"/>
        <end position="735"/>
    </location>
</feature>
<evidence type="ECO:0000259" key="2">
    <source>
        <dbReference type="Pfam" id="PF11699"/>
    </source>
</evidence>
<feature type="compositionally biased region" description="Low complexity" evidence="1">
    <location>
        <begin position="161"/>
        <end position="179"/>
    </location>
</feature>
<feature type="region of interest" description="Disordered" evidence="1">
    <location>
        <begin position="373"/>
        <end position="441"/>
    </location>
</feature>
<dbReference type="InterPro" id="IPR011051">
    <property type="entry name" value="RmlC_Cupin_sf"/>
</dbReference>
<dbReference type="Pfam" id="PF11699">
    <property type="entry name" value="CENP-C_C"/>
    <property type="match status" value="1"/>
</dbReference>
<dbReference type="InterPro" id="IPR025974">
    <property type="entry name" value="Mif2/CENP-C_cupin"/>
</dbReference>
<dbReference type="EMBL" id="BLXT01001660">
    <property type="protein sequence ID" value="GFN87109.1"/>
    <property type="molecule type" value="Genomic_DNA"/>
</dbReference>
<dbReference type="Proteomes" id="UP000735302">
    <property type="component" value="Unassembled WGS sequence"/>
</dbReference>
<feature type="compositionally biased region" description="Polar residues" evidence="1">
    <location>
        <begin position="1225"/>
        <end position="1249"/>
    </location>
</feature>
<dbReference type="InterPro" id="IPR014710">
    <property type="entry name" value="RmlC-like_jellyroll"/>
</dbReference>
<feature type="region of interest" description="Disordered" evidence="1">
    <location>
        <begin position="834"/>
        <end position="854"/>
    </location>
</feature>
<feature type="compositionally biased region" description="Basic and acidic residues" evidence="1">
    <location>
        <begin position="621"/>
        <end position="639"/>
    </location>
</feature>
<feature type="region of interest" description="Disordered" evidence="1">
    <location>
        <begin position="148"/>
        <end position="189"/>
    </location>
</feature>
<name>A0AAV3YV83_9GAST</name>
<gene>
    <name evidence="3" type="ORF">PoB_001361500</name>
</gene>
<feature type="compositionally biased region" description="Basic and acidic residues" evidence="1">
    <location>
        <begin position="689"/>
        <end position="706"/>
    </location>
</feature>
<keyword evidence="4" id="KW-1185">Reference proteome</keyword>
<feature type="domain" description="Mif2/CENP-C cupin" evidence="2">
    <location>
        <begin position="1478"/>
        <end position="1554"/>
    </location>
</feature>
<feature type="compositionally biased region" description="Basic and acidic residues" evidence="1">
    <location>
        <begin position="386"/>
        <end position="400"/>
    </location>
</feature>
<dbReference type="SUPFAM" id="SSF51182">
    <property type="entry name" value="RmlC-like cupins"/>
    <property type="match status" value="1"/>
</dbReference>
<feature type="region of interest" description="Disordered" evidence="1">
    <location>
        <begin position="205"/>
        <end position="267"/>
    </location>
</feature>